<evidence type="ECO:0000313" key="2">
    <source>
        <dbReference type="EMBL" id="RYR27499.1"/>
    </source>
</evidence>
<feature type="region of interest" description="Disordered" evidence="1">
    <location>
        <begin position="97"/>
        <end position="120"/>
    </location>
</feature>
<dbReference type="EMBL" id="SDMP01000011">
    <property type="protein sequence ID" value="RYR27499.1"/>
    <property type="molecule type" value="Genomic_DNA"/>
</dbReference>
<accession>A0A445AM42</accession>
<evidence type="ECO:0000313" key="3">
    <source>
        <dbReference type="Proteomes" id="UP000289738"/>
    </source>
</evidence>
<dbReference type="AlphaFoldDB" id="A0A445AM42"/>
<organism evidence="2 3">
    <name type="scientific">Arachis hypogaea</name>
    <name type="common">Peanut</name>
    <dbReference type="NCBI Taxonomy" id="3818"/>
    <lineage>
        <taxon>Eukaryota</taxon>
        <taxon>Viridiplantae</taxon>
        <taxon>Streptophyta</taxon>
        <taxon>Embryophyta</taxon>
        <taxon>Tracheophyta</taxon>
        <taxon>Spermatophyta</taxon>
        <taxon>Magnoliopsida</taxon>
        <taxon>eudicotyledons</taxon>
        <taxon>Gunneridae</taxon>
        <taxon>Pentapetalae</taxon>
        <taxon>rosids</taxon>
        <taxon>fabids</taxon>
        <taxon>Fabales</taxon>
        <taxon>Fabaceae</taxon>
        <taxon>Papilionoideae</taxon>
        <taxon>50 kb inversion clade</taxon>
        <taxon>dalbergioids sensu lato</taxon>
        <taxon>Dalbergieae</taxon>
        <taxon>Pterocarpus clade</taxon>
        <taxon>Arachis</taxon>
    </lineage>
</organism>
<name>A0A445AM42_ARAHY</name>
<gene>
    <name evidence="2" type="ORF">Ahy_B01g051522</name>
</gene>
<protein>
    <submittedName>
        <fullName evidence="2">Uncharacterized protein</fullName>
    </submittedName>
</protein>
<evidence type="ECO:0000256" key="1">
    <source>
        <dbReference type="SAM" id="MobiDB-lite"/>
    </source>
</evidence>
<keyword evidence="3" id="KW-1185">Reference proteome</keyword>
<sequence>MGHRILRWNREETGVKNLKPCPNTTLTSLRAPLFDCFSALLWSNRTVECRRFFTVPSSSSSSSVDDDTIAGFSVTSSSALLWFSVLPPSVSHRLCSTAPSPVPKLRGAENEVRDRKSQRW</sequence>
<dbReference type="Proteomes" id="UP000289738">
    <property type="component" value="Chromosome B01"/>
</dbReference>
<comment type="caution">
    <text evidence="2">The sequence shown here is derived from an EMBL/GenBank/DDBJ whole genome shotgun (WGS) entry which is preliminary data.</text>
</comment>
<proteinExistence type="predicted"/>
<reference evidence="2 3" key="1">
    <citation type="submission" date="2019-01" db="EMBL/GenBank/DDBJ databases">
        <title>Sequencing of cultivated peanut Arachis hypogaea provides insights into genome evolution and oil improvement.</title>
        <authorList>
            <person name="Chen X."/>
        </authorList>
    </citation>
    <scope>NUCLEOTIDE SEQUENCE [LARGE SCALE GENOMIC DNA]</scope>
    <source>
        <strain evidence="3">cv. Fuhuasheng</strain>
        <tissue evidence="2">Leaves</tissue>
    </source>
</reference>
<feature type="compositionally biased region" description="Basic and acidic residues" evidence="1">
    <location>
        <begin position="106"/>
        <end position="120"/>
    </location>
</feature>